<evidence type="ECO:0000256" key="1">
    <source>
        <dbReference type="ARBA" id="ARBA00022536"/>
    </source>
</evidence>
<evidence type="ECO:0000256" key="3">
    <source>
        <dbReference type="ARBA" id="ARBA00022737"/>
    </source>
</evidence>
<dbReference type="AlphaFoldDB" id="A0A6S7KHG8"/>
<dbReference type="PANTHER" id="PTHR24034:SF209">
    <property type="entry name" value="EGF-LIKE DOMAIN-CONTAINING PROTEIN"/>
    <property type="match status" value="1"/>
</dbReference>
<keyword evidence="4" id="KW-1015">Disulfide bond</keyword>
<keyword evidence="2" id="KW-0732">Signal</keyword>
<dbReference type="InterPro" id="IPR001881">
    <property type="entry name" value="EGF-like_Ca-bd_dom"/>
</dbReference>
<name>A0A6S7KHG8_PARCT</name>
<proteinExistence type="predicted"/>
<gene>
    <name evidence="6" type="ORF">PACLA_8A047854</name>
</gene>
<evidence type="ECO:0000313" key="7">
    <source>
        <dbReference type="Proteomes" id="UP001152795"/>
    </source>
</evidence>
<dbReference type="InterPro" id="IPR050751">
    <property type="entry name" value="ECM_structural_protein"/>
</dbReference>
<feature type="non-terminal residue" evidence="6">
    <location>
        <position position="114"/>
    </location>
</feature>
<comment type="caution">
    <text evidence="5">Lacks conserved residue(s) required for the propagation of feature annotation.</text>
</comment>
<dbReference type="InterPro" id="IPR000742">
    <property type="entry name" value="EGF"/>
</dbReference>
<dbReference type="FunFam" id="2.10.25.10:FF:000066">
    <property type="entry name" value="FAT atypical cadherin 4"/>
    <property type="match status" value="1"/>
</dbReference>
<dbReference type="SMART" id="SM00179">
    <property type="entry name" value="EGF_CA"/>
    <property type="match status" value="2"/>
</dbReference>
<dbReference type="SUPFAM" id="SSF57196">
    <property type="entry name" value="EGF/Laminin"/>
    <property type="match status" value="2"/>
</dbReference>
<dbReference type="InterPro" id="IPR018097">
    <property type="entry name" value="EGF_Ca-bd_CS"/>
</dbReference>
<dbReference type="GO" id="GO:0005509">
    <property type="term" value="F:calcium ion binding"/>
    <property type="evidence" value="ECO:0007669"/>
    <property type="project" value="InterPro"/>
</dbReference>
<evidence type="ECO:0000256" key="4">
    <source>
        <dbReference type="ARBA" id="ARBA00023157"/>
    </source>
</evidence>
<accession>A0A6S7KHG8</accession>
<dbReference type="EMBL" id="CACRXK020010715">
    <property type="protein sequence ID" value="CAB4019968.1"/>
    <property type="molecule type" value="Genomic_DNA"/>
</dbReference>
<dbReference type="PROSITE" id="PS01186">
    <property type="entry name" value="EGF_2"/>
    <property type="match status" value="1"/>
</dbReference>
<dbReference type="PROSITE" id="PS50026">
    <property type="entry name" value="EGF_3"/>
    <property type="match status" value="1"/>
</dbReference>
<evidence type="ECO:0000256" key="2">
    <source>
        <dbReference type="ARBA" id="ARBA00022729"/>
    </source>
</evidence>
<protein>
    <submittedName>
        <fullName evidence="6">Neurogenic locus notch homolog 1-like</fullName>
    </submittedName>
</protein>
<organism evidence="6 7">
    <name type="scientific">Paramuricea clavata</name>
    <name type="common">Red gorgonian</name>
    <name type="synonym">Violescent sea-whip</name>
    <dbReference type="NCBI Taxonomy" id="317549"/>
    <lineage>
        <taxon>Eukaryota</taxon>
        <taxon>Metazoa</taxon>
        <taxon>Cnidaria</taxon>
        <taxon>Anthozoa</taxon>
        <taxon>Octocorallia</taxon>
        <taxon>Malacalcyonacea</taxon>
        <taxon>Plexauridae</taxon>
        <taxon>Paramuricea</taxon>
    </lineage>
</organism>
<dbReference type="SMART" id="SM00181">
    <property type="entry name" value="EGF"/>
    <property type="match status" value="2"/>
</dbReference>
<dbReference type="PROSITE" id="PS00010">
    <property type="entry name" value="ASX_HYDROXYL"/>
    <property type="match status" value="2"/>
</dbReference>
<dbReference type="PANTHER" id="PTHR24034">
    <property type="entry name" value="EGF-LIKE DOMAIN-CONTAINING PROTEIN"/>
    <property type="match status" value="1"/>
</dbReference>
<dbReference type="CDD" id="cd00054">
    <property type="entry name" value="EGF_CA"/>
    <property type="match status" value="2"/>
</dbReference>
<feature type="non-terminal residue" evidence="6">
    <location>
        <position position="1"/>
    </location>
</feature>
<comment type="caution">
    <text evidence="6">The sequence shown here is derived from an EMBL/GenBank/DDBJ whole genome shotgun (WGS) entry which is preliminary data.</text>
</comment>
<dbReference type="Pfam" id="PF07645">
    <property type="entry name" value="EGF_CA"/>
    <property type="match status" value="2"/>
</dbReference>
<dbReference type="PROSITE" id="PS01187">
    <property type="entry name" value="EGF_CA"/>
    <property type="match status" value="1"/>
</dbReference>
<dbReference type="Proteomes" id="UP001152795">
    <property type="component" value="Unassembled WGS sequence"/>
</dbReference>
<keyword evidence="1 5" id="KW-0245">EGF-like domain</keyword>
<dbReference type="InterPro" id="IPR049883">
    <property type="entry name" value="NOTCH1_EGF-like"/>
</dbReference>
<keyword evidence="7" id="KW-1185">Reference proteome</keyword>
<evidence type="ECO:0000256" key="5">
    <source>
        <dbReference type="PROSITE-ProRule" id="PRU00076"/>
    </source>
</evidence>
<sequence>SCNKTTSKCLNTIGIYKCQCNSGYEGKQCKDRNECKNSPCVNDGSCLNTDGDYTCLCHNGFTRWSGTMYTKLNVQTGIRIKSILPSLQLRRKNCQYESCNCLQGTKGCIKSPSQ</sequence>
<dbReference type="PROSITE" id="PS00022">
    <property type="entry name" value="EGF_1"/>
    <property type="match status" value="1"/>
</dbReference>
<dbReference type="InterPro" id="IPR000152">
    <property type="entry name" value="EGF-type_Asp/Asn_hydroxyl_site"/>
</dbReference>
<keyword evidence="3" id="KW-0677">Repeat</keyword>
<dbReference type="OrthoDB" id="6079678at2759"/>
<evidence type="ECO:0000313" key="6">
    <source>
        <dbReference type="EMBL" id="CAB4019968.1"/>
    </source>
</evidence>
<dbReference type="Gene3D" id="2.10.25.10">
    <property type="entry name" value="Laminin"/>
    <property type="match status" value="2"/>
</dbReference>
<reference evidence="6" key="1">
    <citation type="submission" date="2020-04" db="EMBL/GenBank/DDBJ databases">
        <authorList>
            <person name="Alioto T."/>
            <person name="Alioto T."/>
            <person name="Gomez Garrido J."/>
        </authorList>
    </citation>
    <scope>NUCLEOTIDE SEQUENCE</scope>
    <source>
        <strain evidence="6">A484AB</strain>
    </source>
</reference>